<dbReference type="Proteomes" id="UP000831701">
    <property type="component" value="Chromosome 24"/>
</dbReference>
<feature type="non-terminal residue" evidence="1">
    <location>
        <position position="1"/>
    </location>
</feature>
<proteinExistence type="predicted"/>
<dbReference type="EMBL" id="CM041554">
    <property type="protein sequence ID" value="KAI3352138.1"/>
    <property type="molecule type" value="Genomic_DNA"/>
</dbReference>
<comment type="caution">
    <text evidence="1">The sequence shown here is derived from an EMBL/GenBank/DDBJ whole genome shotgun (WGS) entry which is preliminary data.</text>
</comment>
<reference evidence="1" key="1">
    <citation type="submission" date="2022-04" db="EMBL/GenBank/DDBJ databases">
        <title>Jade perch genome.</title>
        <authorList>
            <person name="Chao B."/>
        </authorList>
    </citation>
    <scope>NUCLEOTIDE SEQUENCE</scope>
    <source>
        <strain evidence="1">CB-2022</strain>
    </source>
</reference>
<accession>A0ACB8VA97</accession>
<gene>
    <name evidence="1" type="ORF">L3Q82_020950</name>
</gene>
<name>A0ACB8VA97_9TELE</name>
<organism evidence="1 2">
    <name type="scientific">Scortum barcoo</name>
    <name type="common">barcoo grunter</name>
    <dbReference type="NCBI Taxonomy" id="214431"/>
    <lineage>
        <taxon>Eukaryota</taxon>
        <taxon>Metazoa</taxon>
        <taxon>Chordata</taxon>
        <taxon>Craniata</taxon>
        <taxon>Vertebrata</taxon>
        <taxon>Euteleostomi</taxon>
        <taxon>Actinopterygii</taxon>
        <taxon>Neopterygii</taxon>
        <taxon>Teleostei</taxon>
        <taxon>Neoteleostei</taxon>
        <taxon>Acanthomorphata</taxon>
        <taxon>Eupercaria</taxon>
        <taxon>Centrarchiformes</taxon>
        <taxon>Terapontoidei</taxon>
        <taxon>Terapontidae</taxon>
        <taxon>Scortum</taxon>
    </lineage>
</organism>
<keyword evidence="2" id="KW-1185">Reference proteome</keyword>
<sequence>GLGLAGERLVAGSLPTGPGRAQPEMATWARLPVGSPPAGRSMRGRCNVVWVAVVAGGPRRPNPWTKTLAIGTWNVTSLGGKEPELVWEVERSLAVVCAYGPNSSTEYPAFLESLGGVLDSAPTGDSIVLLGDFNAHVGNNSDTWRGVIGRNGLPDLNPSGVLLLDFCASHSLSIMNTMFEHKGVHQCTWHQDTLGRRSMIDFVVISSDLRPYVLDTRVKRGAELSTDHHLVVSWIRWQRRKLDRPGRPNVL</sequence>
<protein>
    <submittedName>
        <fullName evidence="1">Uncharacterized protein</fullName>
    </submittedName>
</protein>
<evidence type="ECO:0000313" key="2">
    <source>
        <dbReference type="Proteomes" id="UP000831701"/>
    </source>
</evidence>
<evidence type="ECO:0000313" key="1">
    <source>
        <dbReference type="EMBL" id="KAI3352138.1"/>
    </source>
</evidence>